<feature type="compositionally biased region" description="Polar residues" evidence="1">
    <location>
        <begin position="28"/>
        <end position="47"/>
    </location>
</feature>
<keyword evidence="3" id="KW-1185">Reference proteome</keyword>
<evidence type="ECO:0000313" key="3">
    <source>
        <dbReference type="Proteomes" id="UP000076532"/>
    </source>
</evidence>
<accession>A0A166CHS2</accession>
<dbReference type="EMBL" id="KV417629">
    <property type="protein sequence ID" value="KZP13670.1"/>
    <property type="molecule type" value="Genomic_DNA"/>
</dbReference>
<evidence type="ECO:0000256" key="1">
    <source>
        <dbReference type="SAM" id="MobiDB-lite"/>
    </source>
</evidence>
<dbReference type="OrthoDB" id="448455at2759"/>
<organism evidence="2 3">
    <name type="scientific">Athelia psychrophila</name>
    <dbReference type="NCBI Taxonomy" id="1759441"/>
    <lineage>
        <taxon>Eukaryota</taxon>
        <taxon>Fungi</taxon>
        <taxon>Dikarya</taxon>
        <taxon>Basidiomycota</taxon>
        <taxon>Agaricomycotina</taxon>
        <taxon>Agaricomycetes</taxon>
        <taxon>Agaricomycetidae</taxon>
        <taxon>Atheliales</taxon>
        <taxon>Atheliaceae</taxon>
        <taxon>Athelia</taxon>
    </lineage>
</organism>
<proteinExistence type="predicted"/>
<feature type="region of interest" description="Disordered" evidence="1">
    <location>
        <begin position="25"/>
        <end position="47"/>
    </location>
</feature>
<sequence>MSTGEKRPRTMSSDEAMLQNKMARLESGNGSRNGNRTELSFSTSGNSGTVQNAAGHIFNGDYTVHQTVPTEKALDKRDVLRWIYTVDSDTSLSYNAAQKVHLSGTGSWFLDGSEFLEWKEQRGSVLWLYGGRMGPALYN</sequence>
<evidence type="ECO:0000313" key="2">
    <source>
        <dbReference type="EMBL" id="KZP13670.1"/>
    </source>
</evidence>
<name>A0A166CHS2_9AGAM</name>
<gene>
    <name evidence="2" type="ORF">FIBSPDRAFT_869075</name>
</gene>
<dbReference type="AlphaFoldDB" id="A0A166CHS2"/>
<protein>
    <submittedName>
        <fullName evidence="2">Uncharacterized protein</fullName>
    </submittedName>
</protein>
<reference evidence="2 3" key="1">
    <citation type="journal article" date="2016" name="Mol. Biol. Evol.">
        <title>Comparative Genomics of Early-Diverging Mushroom-Forming Fungi Provides Insights into the Origins of Lignocellulose Decay Capabilities.</title>
        <authorList>
            <person name="Nagy L.G."/>
            <person name="Riley R."/>
            <person name="Tritt A."/>
            <person name="Adam C."/>
            <person name="Daum C."/>
            <person name="Floudas D."/>
            <person name="Sun H."/>
            <person name="Yadav J.S."/>
            <person name="Pangilinan J."/>
            <person name="Larsson K.H."/>
            <person name="Matsuura K."/>
            <person name="Barry K."/>
            <person name="Labutti K."/>
            <person name="Kuo R."/>
            <person name="Ohm R.A."/>
            <person name="Bhattacharya S.S."/>
            <person name="Shirouzu T."/>
            <person name="Yoshinaga Y."/>
            <person name="Martin F.M."/>
            <person name="Grigoriev I.V."/>
            <person name="Hibbett D.S."/>
        </authorList>
    </citation>
    <scope>NUCLEOTIDE SEQUENCE [LARGE SCALE GENOMIC DNA]</scope>
    <source>
        <strain evidence="2 3">CBS 109695</strain>
    </source>
</reference>
<dbReference type="Proteomes" id="UP000076532">
    <property type="component" value="Unassembled WGS sequence"/>
</dbReference>